<evidence type="ECO:0000256" key="2">
    <source>
        <dbReference type="ARBA" id="ARBA00010569"/>
    </source>
</evidence>
<protein>
    <submittedName>
        <fullName evidence="10">Uncharacterized protein</fullName>
    </submittedName>
</protein>
<evidence type="ECO:0000313" key="10">
    <source>
        <dbReference type="EMBL" id="CAL4060129.1"/>
    </source>
</evidence>
<comment type="subcellular location">
    <subcellularLocation>
        <location evidence="1">Golgi apparatus membrane</location>
        <topology evidence="1">Single-pass type II membrane protein</topology>
    </subcellularLocation>
</comment>
<keyword evidence="4" id="KW-0812">Transmembrane</keyword>
<dbReference type="Proteomes" id="UP001497623">
    <property type="component" value="Unassembled WGS sequence"/>
</dbReference>
<keyword evidence="8" id="KW-0472">Membrane</keyword>
<dbReference type="InterPro" id="IPR007734">
    <property type="entry name" value="Heparan_SO4_2-O-STrfase"/>
</dbReference>
<evidence type="ECO:0000256" key="6">
    <source>
        <dbReference type="ARBA" id="ARBA00022989"/>
    </source>
</evidence>
<dbReference type="GO" id="GO:0000139">
    <property type="term" value="C:Golgi membrane"/>
    <property type="evidence" value="ECO:0007669"/>
    <property type="project" value="UniProtKB-SubCell"/>
</dbReference>
<evidence type="ECO:0000256" key="3">
    <source>
        <dbReference type="ARBA" id="ARBA00022679"/>
    </source>
</evidence>
<evidence type="ECO:0000256" key="4">
    <source>
        <dbReference type="ARBA" id="ARBA00022692"/>
    </source>
</evidence>
<dbReference type="InterPro" id="IPR027417">
    <property type="entry name" value="P-loop_NTPase"/>
</dbReference>
<dbReference type="Pfam" id="PF03567">
    <property type="entry name" value="Sulfotransfer_2"/>
    <property type="match status" value="1"/>
</dbReference>
<keyword evidence="7" id="KW-0333">Golgi apparatus</keyword>
<dbReference type="EMBL" id="CAXKWB010000266">
    <property type="protein sequence ID" value="CAL4060129.1"/>
    <property type="molecule type" value="Genomic_DNA"/>
</dbReference>
<evidence type="ECO:0000256" key="9">
    <source>
        <dbReference type="ARBA" id="ARBA00023180"/>
    </source>
</evidence>
<dbReference type="PANTHER" id="PTHR12129:SF15">
    <property type="entry name" value="URONYL 2-SULFOTRANSFERASE"/>
    <property type="match status" value="1"/>
</dbReference>
<keyword evidence="5" id="KW-0735">Signal-anchor</keyword>
<accession>A0AAV2PJX9</accession>
<organism evidence="10 11">
    <name type="scientific">Meganyctiphanes norvegica</name>
    <name type="common">Northern krill</name>
    <name type="synonym">Thysanopoda norvegica</name>
    <dbReference type="NCBI Taxonomy" id="48144"/>
    <lineage>
        <taxon>Eukaryota</taxon>
        <taxon>Metazoa</taxon>
        <taxon>Ecdysozoa</taxon>
        <taxon>Arthropoda</taxon>
        <taxon>Crustacea</taxon>
        <taxon>Multicrustacea</taxon>
        <taxon>Malacostraca</taxon>
        <taxon>Eumalacostraca</taxon>
        <taxon>Eucarida</taxon>
        <taxon>Euphausiacea</taxon>
        <taxon>Euphausiidae</taxon>
        <taxon>Meganyctiphanes</taxon>
    </lineage>
</organism>
<feature type="non-terminal residue" evidence="10">
    <location>
        <position position="397"/>
    </location>
</feature>
<dbReference type="PANTHER" id="PTHR12129">
    <property type="entry name" value="HEPARAN SULFATE 2-O-SULFOTRANSFERASE"/>
    <property type="match status" value="1"/>
</dbReference>
<evidence type="ECO:0000256" key="7">
    <source>
        <dbReference type="ARBA" id="ARBA00023034"/>
    </source>
</evidence>
<evidence type="ECO:0000256" key="8">
    <source>
        <dbReference type="ARBA" id="ARBA00023136"/>
    </source>
</evidence>
<proteinExistence type="inferred from homology"/>
<evidence type="ECO:0000256" key="5">
    <source>
        <dbReference type="ARBA" id="ARBA00022968"/>
    </source>
</evidence>
<comment type="caution">
    <text evidence="10">The sequence shown here is derived from an EMBL/GenBank/DDBJ whole genome shotgun (WGS) entry which is preliminary data.</text>
</comment>
<evidence type="ECO:0000256" key="1">
    <source>
        <dbReference type="ARBA" id="ARBA00004323"/>
    </source>
</evidence>
<keyword evidence="9" id="KW-0325">Glycoprotein</keyword>
<keyword evidence="6" id="KW-1133">Transmembrane helix</keyword>
<dbReference type="AlphaFoldDB" id="A0AAV2PJX9"/>
<dbReference type="SUPFAM" id="SSF52540">
    <property type="entry name" value="P-loop containing nucleoside triphosphate hydrolases"/>
    <property type="match status" value="1"/>
</dbReference>
<keyword evidence="3" id="KW-0808">Transferase</keyword>
<reference evidence="10 11" key="1">
    <citation type="submission" date="2024-05" db="EMBL/GenBank/DDBJ databases">
        <authorList>
            <person name="Wallberg A."/>
        </authorList>
    </citation>
    <scope>NUCLEOTIDE SEQUENCE [LARGE SCALE GENOMIC DNA]</scope>
</reference>
<dbReference type="Gene3D" id="3.40.50.300">
    <property type="entry name" value="P-loop containing nucleotide triphosphate hydrolases"/>
    <property type="match status" value="1"/>
</dbReference>
<gene>
    <name evidence="10" type="ORF">MNOR_LOCUS1057</name>
</gene>
<name>A0AAV2PJX9_MEGNR</name>
<comment type="similarity">
    <text evidence="2">Belongs to the sulfotransferase 3 family.</text>
</comment>
<dbReference type="InterPro" id="IPR005331">
    <property type="entry name" value="Sulfotransferase"/>
</dbReference>
<evidence type="ECO:0000313" key="11">
    <source>
        <dbReference type="Proteomes" id="UP001497623"/>
    </source>
</evidence>
<dbReference type="GO" id="GO:0008146">
    <property type="term" value="F:sulfotransferase activity"/>
    <property type="evidence" value="ECO:0007669"/>
    <property type="project" value="InterPro"/>
</dbReference>
<sequence>MDTEARPQTPPSKPKMNPRYRMTLLLLVCSILILLNEISDLVLVDPYTTMVLTPKRRKPRKNVWASTPASHQFLNSTTYTLTNISRPKMVQREAANSLEKVTAAMPKRLNVTSKTGRILVYNRVPKCGSTTMLRVLSKLAHYNKYSHRSSKLYHHHQLTQHEQDVLELRWIRYLKRGYHSYDRHMYYFNMTRSENFIWINFIRDPVERFVSEFYFMRSPARWAKPMMKKQKRPPKSWFTMKLETCVLAEHPECLPDVGHDHELQLTYFCGQHPECRVVGSRWALQQAKENVERYYSVVGLLEEMLLSLQVLQSYIPRFFNNVTHISTSLGLISTKMNEDKTKPLVSGRILSVLRSRLGEDNEFYDFIRQRLHLQAAAIGVQVTSIGASEDMAELKHL</sequence>
<keyword evidence="11" id="KW-1185">Reference proteome</keyword>